<keyword evidence="2" id="KW-0812">Transmembrane</keyword>
<dbReference type="Proteomes" id="UP001055955">
    <property type="component" value="Chromosome"/>
</dbReference>
<evidence type="ECO:0000313" key="4">
    <source>
        <dbReference type="Proteomes" id="UP001055955"/>
    </source>
</evidence>
<accession>A0ABY5DK77</accession>
<keyword evidence="4" id="KW-1185">Reference proteome</keyword>
<protein>
    <submittedName>
        <fullName evidence="3">Uncharacterized protein</fullName>
    </submittedName>
</protein>
<feature type="transmembrane region" description="Helical" evidence="2">
    <location>
        <begin position="1027"/>
        <end position="1052"/>
    </location>
</feature>
<feature type="compositionally biased region" description="Polar residues" evidence="1">
    <location>
        <begin position="1195"/>
        <end position="1218"/>
    </location>
</feature>
<feature type="region of interest" description="Disordered" evidence="1">
    <location>
        <begin position="1195"/>
        <end position="1237"/>
    </location>
</feature>
<keyword evidence="2" id="KW-0472">Membrane</keyword>
<sequence length="1237" mass="135687">MSLLTFLASPERAASILKGEPTTLIKAGGFFARLFINSKPHKLRFASTTEDVAKRIAEVAVKQLVAPVANTTALEGGEPALDERLSDLLTHLSRPDYLQKIYEKYHQRKVDIARFEKYEMLATPGVLKPSVIITRIVQLIADLELDPSKTEKMCTWLSQFSDELDAKLALANGSTQLILECMPQLIQNLQHQTDPADKLSHLVTRLSRNSFGAPARHIPYQPISQTATIAEAAISFAALNPEVVKALTDHISTFKAGSLIGPQAFEGAASLAHEIVSNGDIEILCELLDSDSPKTPEDTVKIVALAAKMQPHTLNRFIQCACSLPVVGPKIANSSLRKIHEQVLLSSELLHTHSDAATQITSQVQKIIAAVTQLQANPSDIEGFVIEFESALTHLFELNRTHGVAIQQGIEIAMSMSQKLGSESIATYLKTLGNLFSLVGEDEDNDKLIVRRIIDVTRCALKTPEDTDDPEFPGCIAKTAIGALCIVDSMKRPDSSQDLTDIYSLFQLIMPSGAKDALGILKLILDPEKTRPAFGLHQLADLEPAQINNVGQFVINLSENIQHFPEVDKDTPSHVIQPAIEGIFNTIAMLNHVSPAMLRHILTTSQTAIVDNPALAQRQWLGFMAKSIPLAQFAPALLGKAPAITDLMIRSARGDSVVDIGLRGFVLAKSLPPQFFEEPEALEALIELAASDINSNKDVQINARALQAAITKLRTSDPERSGFAVVTRLISRLNANTPTQLLTMWQQFNTEDWVGMSTTLREVDSNDLSIICDDLSTLLTPLSIGEPMRDWVDAFITINQAIDLNEDQRKEIINSMIKVKTLYKTSLPEATSLLINNVLSPLLKTNNGDLSIVSTIISSLGYKDPIGKILDPLQELSKDEFEQFGKWLKEQGSVFAVQFSDIKDNSIEENQMLAVSETLYTALGASWSALDTTREQNDKFTRIANAINTNLQDAGYKKAAQAFSVAREVPQALKQSTANLIESIIKHLEGEQYSVWSIFKRILDWISKMLMHDPALAKIRLAGSITLAAFIISFIVAISLLASTAFIVASVFLGITSLLMVTAISAFIYKGVLALFIAMRTKKSVTKISAFLSNHLKDKEPGEQIIALTALCDALFNTNAHNSERKMHVEIIDRNLELYETCYNEMQPVIDNIKKQKIPPRLLIGPLAGKAMELVPGGRKTPFELLQMVNNIFKSSSTKEPSPARANTLQTTGAICSNNRDKSGATDGQDDDNTHAP</sequence>
<evidence type="ECO:0000313" key="3">
    <source>
        <dbReference type="EMBL" id="UTC24560.1"/>
    </source>
</evidence>
<dbReference type="EMBL" id="CP092900">
    <property type="protein sequence ID" value="UTC24560.1"/>
    <property type="molecule type" value="Genomic_DNA"/>
</dbReference>
<gene>
    <name evidence="3" type="ORF">MMH89_00055</name>
</gene>
<evidence type="ECO:0000256" key="1">
    <source>
        <dbReference type="SAM" id="MobiDB-lite"/>
    </source>
</evidence>
<evidence type="ECO:0000256" key="2">
    <source>
        <dbReference type="SAM" id="Phobius"/>
    </source>
</evidence>
<organism evidence="3 4">
    <name type="scientific">Candidatus Comchoanobacter bicostacola</name>
    <dbReference type="NCBI Taxonomy" id="2919598"/>
    <lineage>
        <taxon>Bacteria</taxon>
        <taxon>Pseudomonadati</taxon>
        <taxon>Pseudomonadota</taxon>
        <taxon>Gammaproteobacteria</taxon>
        <taxon>Candidatus Comchoanobacterales</taxon>
        <taxon>Candidatus Comchoanobacteraceae</taxon>
        <taxon>Candidatus Comchoanobacter</taxon>
    </lineage>
</organism>
<proteinExistence type="predicted"/>
<reference evidence="3 4" key="1">
    <citation type="journal article" date="2022" name="Nat. Microbiol.">
        <title>The microbiome of a bacterivorous marine choanoflagellate contains a resource-demanding obligate bacterial associate.</title>
        <authorList>
            <person name="Needham D.M."/>
            <person name="Poirier C."/>
            <person name="Bachy C."/>
            <person name="George E.E."/>
            <person name="Wilken S."/>
            <person name="Yung C.C.M."/>
            <person name="Limardo A.J."/>
            <person name="Morando M."/>
            <person name="Sudek L."/>
            <person name="Malmstrom R.R."/>
            <person name="Keeling P.J."/>
            <person name="Santoro A.E."/>
            <person name="Worden A.Z."/>
        </authorList>
    </citation>
    <scope>NUCLEOTIDE SEQUENCE [LARGE SCALE GENOMIC DNA]</scope>
    <source>
        <strain evidence="3 4">Comchoano-1</strain>
    </source>
</reference>
<name>A0ABY5DK77_9GAMM</name>
<keyword evidence="2" id="KW-1133">Transmembrane helix</keyword>
<dbReference type="RefSeq" id="WP_258568344.1">
    <property type="nucleotide sequence ID" value="NZ_CP092900.1"/>
</dbReference>